<evidence type="ECO:0000256" key="1">
    <source>
        <dbReference type="SAM" id="Phobius"/>
    </source>
</evidence>
<dbReference type="Proteomes" id="UP000265938">
    <property type="component" value="Unassembled WGS sequence"/>
</dbReference>
<dbReference type="InterPro" id="IPR050706">
    <property type="entry name" value="Cyclic-di-GMP_PDE-like"/>
</dbReference>
<keyword evidence="1" id="KW-1133">Transmembrane helix</keyword>
<dbReference type="SUPFAM" id="SSF141868">
    <property type="entry name" value="EAL domain-like"/>
    <property type="match status" value="1"/>
</dbReference>
<dbReference type="AlphaFoldDB" id="A0A3A3EJS7"/>
<keyword evidence="1" id="KW-0472">Membrane</keyword>
<evidence type="ECO:0000313" key="3">
    <source>
        <dbReference type="EMBL" id="RJF35741.1"/>
    </source>
</evidence>
<organism evidence="3 4">
    <name type="scientific">Pseudoalteromonas gelatinilytica</name>
    <dbReference type="NCBI Taxonomy" id="1703256"/>
    <lineage>
        <taxon>Bacteria</taxon>
        <taxon>Pseudomonadati</taxon>
        <taxon>Pseudomonadota</taxon>
        <taxon>Gammaproteobacteria</taxon>
        <taxon>Alteromonadales</taxon>
        <taxon>Pseudoalteromonadaceae</taxon>
        <taxon>Pseudoalteromonas</taxon>
    </lineage>
</organism>
<dbReference type="SMART" id="SM00052">
    <property type="entry name" value="EAL"/>
    <property type="match status" value="1"/>
</dbReference>
<dbReference type="GO" id="GO:0071111">
    <property type="term" value="F:cyclic-guanylate-specific phosphodiesterase activity"/>
    <property type="evidence" value="ECO:0007669"/>
    <property type="project" value="InterPro"/>
</dbReference>
<keyword evidence="1" id="KW-0812">Transmembrane</keyword>
<comment type="caution">
    <text evidence="3">The sequence shown here is derived from an EMBL/GenBank/DDBJ whole genome shotgun (WGS) entry which is preliminary data.</text>
</comment>
<accession>A0A3A3EJS7</accession>
<dbReference type="InterPro" id="IPR001633">
    <property type="entry name" value="EAL_dom"/>
</dbReference>
<dbReference type="InterPro" id="IPR035919">
    <property type="entry name" value="EAL_sf"/>
</dbReference>
<dbReference type="Gene3D" id="3.20.20.450">
    <property type="entry name" value="EAL domain"/>
    <property type="match status" value="1"/>
</dbReference>
<dbReference type="Pfam" id="PF00563">
    <property type="entry name" value="EAL"/>
    <property type="match status" value="1"/>
</dbReference>
<feature type="domain" description="EAL" evidence="2">
    <location>
        <begin position="271"/>
        <end position="518"/>
    </location>
</feature>
<proteinExistence type="predicted"/>
<dbReference type="PANTHER" id="PTHR33121">
    <property type="entry name" value="CYCLIC DI-GMP PHOSPHODIESTERASE PDEF"/>
    <property type="match status" value="1"/>
</dbReference>
<feature type="transmembrane region" description="Helical" evidence="1">
    <location>
        <begin position="247"/>
        <end position="267"/>
    </location>
</feature>
<dbReference type="EMBL" id="QYSE01000002">
    <property type="protein sequence ID" value="RJF35741.1"/>
    <property type="molecule type" value="Genomic_DNA"/>
</dbReference>
<dbReference type="PANTHER" id="PTHR33121:SF80">
    <property type="entry name" value="CYCLIC DI-GMP PHOSPHODIESTERASE PDEL"/>
    <property type="match status" value="1"/>
</dbReference>
<dbReference type="CDD" id="cd01948">
    <property type="entry name" value="EAL"/>
    <property type="match status" value="1"/>
</dbReference>
<sequence length="518" mass="58548">MTLASIGMMLVFAIDYPMEVAAKKQVAREQIRADYQWLKSDLDKQTKQLKDFFIQSDTLDPSCSSTTLLALRQAHFHISNVAEFGVVNPDGYLTCTSWGAPPEPIKTIGPKPVKSQQLRYFGPIHTNYIGEAALVIAKTRSDGFEINALLPQPLLSRKINELDRPYDFVALVDAKLGVPITIVGGYTLPLDYDLFPLTKTTELNDHRFDDTHQHYLLAEPVKDIPSLALVVAVNVDTLYRGVYTPPLASISLYVFVFVLLFFFSKAYHQNYRSRKNELINHLNSGDFINFYQLIWNANIKQFAGVEVLVRLNHPLEGVLTPNRFLPDIESNNLNLALTYAVIENITEDLVQLTRWHPTLKVNINITGEHLKDDKFKQLALELNTQIPHLVLEITENELIESDDTEVIETITLFREQGVRVAIDDFGTGYAGLQYLKSLPFDILKIDQSYTAAIGTNSQLAILLDALIELAKKLEIDIVAEGVETQAQADYLLAKEVYFHQGWLYHKAQGIEQLISKKL</sequence>
<reference evidence="3 4" key="1">
    <citation type="submission" date="2018-09" db="EMBL/GenBank/DDBJ databases">
        <title>Identification of marine bacteria producing industrial enzymes.</title>
        <authorList>
            <person name="Cheng T.H."/>
            <person name="Saidin J."/>
            <person name="Muhd D.D."/>
            <person name="Isa M.N.M."/>
            <person name="Bakar M.F.A."/>
            <person name="Ismail N."/>
        </authorList>
    </citation>
    <scope>NUCLEOTIDE SEQUENCE [LARGE SCALE GENOMIC DNA]</scope>
    <source>
        <strain evidence="3 4">MNAD 1.6</strain>
    </source>
</reference>
<evidence type="ECO:0000259" key="2">
    <source>
        <dbReference type="PROSITE" id="PS50883"/>
    </source>
</evidence>
<name>A0A3A3EJS7_9GAMM</name>
<protein>
    <submittedName>
        <fullName evidence="3">EAL domain-containing protein</fullName>
    </submittedName>
</protein>
<gene>
    <name evidence="3" type="ORF">D4741_12290</name>
</gene>
<evidence type="ECO:0000313" key="4">
    <source>
        <dbReference type="Proteomes" id="UP000265938"/>
    </source>
</evidence>
<dbReference type="PROSITE" id="PS50883">
    <property type="entry name" value="EAL"/>
    <property type="match status" value="1"/>
</dbReference>